<sequence length="277" mass="30619">MKGLAIKDVAARTGLAAGTIRMWEQRYGFPEPQRTPSGYRVYSEEDVDLLRRVIAFRERGLSVPASLERARNGHAGSDRPSIYGALLSQGAALTPHRLHKRTLLAISRAIEDETLARAAEPFVAGAFQHERNYRMVEHRYRRLAANGTAVVFADFEEVAKAPGRPAEVPISPDDAIGNEWAVVVDAPGYAACLLAWEQPNREDEDLPDAQRRFEAAWTMDPEVVRQAAKVSCSLVRRVDPQLAAGYEELIADRPLAMETPAPGLTALTNRMLAYLDS</sequence>
<dbReference type="Gene3D" id="1.10.1660.10">
    <property type="match status" value="1"/>
</dbReference>
<dbReference type="SMART" id="SM00422">
    <property type="entry name" value="HTH_MERR"/>
    <property type="match status" value="1"/>
</dbReference>
<dbReference type="EMBL" id="CADCVJ010000223">
    <property type="protein sequence ID" value="CAA9492794.1"/>
    <property type="molecule type" value="Genomic_DNA"/>
</dbReference>
<keyword evidence="4" id="KW-0804">Transcription</keyword>
<evidence type="ECO:0000256" key="4">
    <source>
        <dbReference type="ARBA" id="ARBA00023163"/>
    </source>
</evidence>
<dbReference type="Pfam" id="PF13411">
    <property type="entry name" value="MerR_1"/>
    <property type="match status" value="1"/>
</dbReference>
<dbReference type="SUPFAM" id="SSF46955">
    <property type="entry name" value="Putative DNA-binding domain"/>
    <property type="match status" value="1"/>
</dbReference>
<dbReference type="GO" id="GO:0003677">
    <property type="term" value="F:DNA binding"/>
    <property type="evidence" value="ECO:0007669"/>
    <property type="project" value="UniProtKB-KW"/>
</dbReference>
<proteinExistence type="predicted"/>
<name>A0A6J4SG87_9ACTN</name>
<reference evidence="6" key="1">
    <citation type="submission" date="2020-02" db="EMBL/GenBank/DDBJ databases">
        <authorList>
            <person name="Meier V. D."/>
        </authorList>
    </citation>
    <scope>NUCLEOTIDE SEQUENCE</scope>
    <source>
        <strain evidence="6">AVDCRST_MAG38</strain>
    </source>
</reference>
<dbReference type="GO" id="GO:0003700">
    <property type="term" value="F:DNA-binding transcription factor activity"/>
    <property type="evidence" value="ECO:0007669"/>
    <property type="project" value="InterPro"/>
</dbReference>
<dbReference type="PROSITE" id="PS50937">
    <property type="entry name" value="HTH_MERR_2"/>
    <property type="match status" value="1"/>
</dbReference>
<dbReference type="PANTHER" id="PTHR30204:SF69">
    <property type="entry name" value="MERR-FAMILY TRANSCRIPTIONAL REGULATOR"/>
    <property type="match status" value="1"/>
</dbReference>
<dbReference type="Pfam" id="PF10069">
    <property type="entry name" value="DICT"/>
    <property type="match status" value="1"/>
</dbReference>
<dbReference type="PANTHER" id="PTHR30204">
    <property type="entry name" value="REDOX-CYCLING DRUG-SENSING TRANSCRIPTIONAL ACTIVATOR SOXR"/>
    <property type="match status" value="1"/>
</dbReference>
<dbReference type="InterPro" id="IPR000551">
    <property type="entry name" value="MerR-type_HTH_dom"/>
</dbReference>
<evidence type="ECO:0000259" key="5">
    <source>
        <dbReference type="PROSITE" id="PS50937"/>
    </source>
</evidence>
<dbReference type="InterPro" id="IPR019278">
    <property type="entry name" value="DICT_dom"/>
</dbReference>
<gene>
    <name evidence="6" type="ORF">AVDCRST_MAG38-2679</name>
</gene>
<evidence type="ECO:0000256" key="2">
    <source>
        <dbReference type="ARBA" id="ARBA00023015"/>
    </source>
</evidence>
<keyword evidence="3" id="KW-0238">DNA-binding</keyword>
<organism evidence="6">
    <name type="scientific">uncultured Solirubrobacteraceae bacterium</name>
    <dbReference type="NCBI Taxonomy" id="1162706"/>
    <lineage>
        <taxon>Bacteria</taxon>
        <taxon>Bacillati</taxon>
        <taxon>Actinomycetota</taxon>
        <taxon>Thermoleophilia</taxon>
        <taxon>Solirubrobacterales</taxon>
        <taxon>Solirubrobacteraceae</taxon>
        <taxon>environmental samples</taxon>
    </lineage>
</organism>
<evidence type="ECO:0000256" key="1">
    <source>
        <dbReference type="ARBA" id="ARBA00022491"/>
    </source>
</evidence>
<evidence type="ECO:0000313" key="6">
    <source>
        <dbReference type="EMBL" id="CAA9492794.1"/>
    </source>
</evidence>
<keyword evidence="2" id="KW-0805">Transcription regulation</keyword>
<protein>
    <recommendedName>
        <fullName evidence="5">HTH merR-type domain-containing protein</fullName>
    </recommendedName>
</protein>
<dbReference type="Pfam" id="PF17150">
    <property type="entry name" value="CHASE6_C"/>
    <property type="match status" value="1"/>
</dbReference>
<dbReference type="InterPro" id="IPR047057">
    <property type="entry name" value="MerR_fam"/>
</dbReference>
<feature type="domain" description="HTH merR-type" evidence="5">
    <location>
        <begin position="3"/>
        <end position="63"/>
    </location>
</feature>
<dbReference type="AlphaFoldDB" id="A0A6J4SG87"/>
<keyword evidence="1" id="KW-0678">Repressor</keyword>
<accession>A0A6J4SG87</accession>
<dbReference type="InterPro" id="IPR033415">
    <property type="entry name" value="CHASE6_C"/>
</dbReference>
<evidence type="ECO:0000256" key="3">
    <source>
        <dbReference type="ARBA" id="ARBA00023125"/>
    </source>
</evidence>
<dbReference type="InterPro" id="IPR009061">
    <property type="entry name" value="DNA-bd_dom_put_sf"/>
</dbReference>